<dbReference type="EMBL" id="ABXB03000003">
    <property type="protein sequence ID" value="EFA22900.1"/>
    <property type="molecule type" value="Genomic_DNA"/>
</dbReference>
<evidence type="ECO:0000313" key="1">
    <source>
        <dbReference type="EMBL" id="EFA22900.1"/>
    </source>
</evidence>
<gene>
    <name evidence="1" type="ORF">BIFGAL_03941</name>
</gene>
<protein>
    <submittedName>
        <fullName evidence="1">Uncharacterized protein</fullName>
    </submittedName>
</protein>
<dbReference type="AlphaFoldDB" id="D1NVP9"/>
<name>D1NVP9_9BIFI</name>
<comment type="caution">
    <text evidence="1">The sequence shown here is derived from an EMBL/GenBank/DDBJ whole genome shotgun (WGS) entry which is preliminary data.</text>
</comment>
<sequence>MAVARELLPCMHVVGDMFAMFPQVIAQIRNLEVDKSPFCRGDDAILDELVAIHAHLLWSIAHASRDIGS</sequence>
<dbReference type="Proteomes" id="UP000003656">
    <property type="component" value="Unassembled WGS sequence"/>
</dbReference>
<accession>D1NVP9</accession>
<proteinExistence type="predicted"/>
<reference evidence="1 2" key="1">
    <citation type="submission" date="2009-11" db="EMBL/GenBank/DDBJ databases">
        <authorList>
            <person name="Weinstock G."/>
            <person name="Sodergren E."/>
            <person name="Clifton S."/>
            <person name="Fulton L."/>
            <person name="Fulton B."/>
            <person name="Courtney L."/>
            <person name="Fronick C."/>
            <person name="Harrison M."/>
            <person name="Strong C."/>
            <person name="Farmer C."/>
            <person name="Delahaunty K."/>
            <person name="Markovic C."/>
            <person name="Hall O."/>
            <person name="Minx P."/>
            <person name="Tomlinson C."/>
            <person name="Mitreva M."/>
            <person name="Nelson J."/>
            <person name="Hou S."/>
            <person name="Wollam A."/>
            <person name="Pepin K.H."/>
            <person name="Johnson M."/>
            <person name="Bhonagiri V."/>
            <person name="Nash W.E."/>
            <person name="Warren W."/>
            <person name="Chinwalla A."/>
            <person name="Mardis E.R."/>
            <person name="Wilson R.K."/>
        </authorList>
    </citation>
    <scope>NUCLEOTIDE SEQUENCE [LARGE SCALE GENOMIC DNA]</scope>
    <source>
        <strain evidence="1 2">DSM 20093</strain>
    </source>
</reference>
<organism evidence="1 2">
    <name type="scientific">Bifidobacterium gallicum DSM 20093 = LMG 11596</name>
    <dbReference type="NCBI Taxonomy" id="561180"/>
    <lineage>
        <taxon>Bacteria</taxon>
        <taxon>Bacillati</taxon>
        <taxon>Actinomycetota</taxon>
        <taxon>Actinomycetes</taxon>
        <taxon>Bifidobacteriales</taxon>
        <taxon>Bifidobacteriaceae</taxon>
        <taxon>Bifidobacterium</taxon>
    </lineage>
</organism>
<evidence type="ECO:0000313" key="2">
    <source>
        <dbReference type="Proteomes" id="UP000003656"/>
    </source>
</evidence>